<dbReference type="Proteomes" id="UP000838763">
    <property type="component" value="Unassembled WGS sequence"/>
</dbReference>
<dbReference type="InterPro" id="IPR024630">
    <property type="entry name" value="Stc1"/>
</dbReference>
<keyword evidence="4" id="KW-1185">Reference proteome</keyword>
<gene>
    <name evidence="3" type="ORF">PPNO1_LOCUS6915</name>
</gene>
<dbReference type="Pfam" id="PF12898">
    <property type="entry name" value="Stc1"/>
    <property type="match status" value="1"/>
</dbReference>
<evidence type="ECO:0000259" key="2">
    <source>
        <dbReference type="Pfam" id="PF12898"/>
    </source>
</evidence>
<dbReference type="AlphaFoldDB" id="A0A9P1H8S5"/>
<name>A0A9P1H8S5_9PEZI</name>
<evidence type="ECO:0000313" key="4">
    <source>
        <dbReference type="Proteomes" id="UP000838763"/>
    </source>
</evidence>
<comment type="caution">
    <text evidence="3">The sequence shown here is derived from an EMBL/GenBank/DDBJ whole genome shotgun (WGS) entry which is preliminary data.</text>
</comment>
<proteinExistence type="predicted"/>
<evidence type="ECO:0000313" key="3">
    <source>
        <dbReference type="EMBL" id="CAI4217304.1"/>
    </source>
</evidence>
<feature type="region of interest" description="Disordered" evidence="1">
    <location>
        <begin position="125"/>
        <end position="144"/>
    </location>
</feature>
<sequence>MKRSQGPHIRPMAFGSAETQIEEILGAELFRCAIGNELKPRRCFSNTQWQLFERKVRRGTGNRIHNVRMTCRSHSTEPRLERLCEGPCHRILPLTKFSKNTRVMGINEDDQTQVNFAVAGSGYSTTEVESSGNAETNSVPSHSSLHIAHYGPQVAEESSFQGPDHVAFDSFIPRPLPSQGWSEARLPLSSQSSLNFASSDHQGYSMNPAEDSTTNNDAASSFQLGLPHARSSISSGFDTAPGSLNVEDAAFELDSQHHGQWPPLADEYDFMLPPPEYASDSDWEFP</sequence>
<dbReference type="EMBL" id="CALLCH030000016">
    <property type="protein sequence ID" value="CAI4217304.1"/>
    <property type="molecule type" value="Genomic_DNA"/>
</dbReference>
<reference evidence="3" key="1">
    <citation type="submission" date="2022-11" db="EMBL/GenBank/DDBJ databases">
        <authorList>
            <person name="Scott C."/>
            <person name="Bruce N."/>
        </authorList>
    </citation>
    <scope>NUCLEOTIDE SEQUENCE</scope>
</reference>
<feature type="compositionally biased region" description="Polar residues" evidence="1">
    <location>
        <begin position="200"/>
        <end position="220"/>
    </location>
</feature>
<evidence type="ECO:0000256" key="1">
    <source>
        <dbReference type="SAM" id="MobiDB-lite"/>
    </source>
</evidence>
<protein>
    <recommendedName>
        <fullName evidence="2">Stc1 domain-containing protein</fullName>
    </recommendedName>
</protein>
<feature type="domain" description="Stc1" evidence="2">
    <location>
        <begin position="31"/>
        <end position="102"/>
    </location>
</feature>
<dbReference type="OrthoDB" id="3514033at2759"/>
<feature type="region of interest" description="Disordered" evidence="1">
    <location>
        <begin position="197"/>
        <end position="220"/>
    </location>
</feature>
<accession>A0A9P1H8S5</accession>
<organism evidence="3 4">
    <name type="scientific">Parascedosporium putredinis</name>
    <dbReference type="NCBI Taxonomy" id="1442378"/>
    <lineage>
        <taxon>Eukaryota</taxon>
        <taxon>Fungi</taxon>
        <taxon>Dikarya</taxon>
        <taxon>Ascomycota</taxon>
        <taxon>Pezizomycotina</taxon>
        <taxon>Sordariomycetes</taxon>
        <taxon>Hypocreomycetidae</taxon>
        <taxon>Microascales</taxon>
        <taxon>Microascaceae</taxon>
        <taxon>Parascedosporium</taxon>
    </lineage>
</organism>